<feature type="region of interest" description="Disordered" evidence="6">
    <location>
        <begin position="902"/>
        <end position="949"/>
    </location>
</feature>
<gene>
    <name evidence="10" type="ORF">PsYK624_110160</name>
</gene>
<feature type="transmembrane region" description="Helical" evidence="7">
    <location>
        <begin position="780"/>
        <end position="802"/>
    </location>
</feature>
<feature type="compositionally biased region" description="Basic and acidic residues" evidence="6">
    <location>
        <begin position="82"/>
        <end position="96"/>
    </location>
</feature>
<feature type="transmembrane region" description="Helical" evidence="7">
    <location>
        <begin position="823"/>
        <end position="847"/>
    </location>
</feature>
<dbReference type="GO" id="GO:0000822">
    <property type="term" value="F:inositol hexakisphosphate binding"/>
    <property type="evidence" value="ECO:0007669"/>
    <property type="project" value="TreeGrafter"/>
</dbReference>
<dbReference type="GO" id="GO:0005794">
    <property type="term" value="C:Golgi apparatus"/>
    <property type="evidence" value="ECO:0007669"/>
    <property type="project" value="TreeGrafter"/>
</dbReference>
<feature type="domain" description="SPX" evidence="9">
    <location>
        <begin position="1"/>
        <end position="464"/>
    </location>
</feature>
<dbReference type="PROSITE" id="PS51382">
    <property type="entry name" value="SPX"/>
    <property type="match status" value="1"/>
</dbReference>
<keyword evidence="11" id="KW-1185">Reference proteome</keyword>
<name>A0A9P3LH00_9APHY</name>
<dbReference type="GO" id="GO:0005886">
    <property type="term" value="C:plasma membrane"/>
    <property type="evidence" value="ECO:0007669"/>
    <property type="project" value="TreeGrafter"/>
</dbReference>
<evidence type="ECO:0000256" key="5">
    <source>
        <dbReference type="ARBA" id="ARBA00023136"/>
    </source>
</evidence>
<feature type="compositionally biased region" description="Polar residues" evidence="6">
    <location>
        <begin position="71"/>
        <end position="81"/>
    </location>
</feature>
<feature type="transmembrane region" description="Helical" evidence="7">
    <location>
        <begin position="555"/>
        <end position="577"/>
    </location>
</feature>
<dbReference type="CDD" id="cd14475">
    <property type="entry name" value="SPX_SYG1_like"/>
    <property type="match status" value="1"/>
</dbReference>
<feature type="transmembrane region" description="Helical" evidence="7">
    <location>
        <begin position="749"/>
        <end position="768"/>
    </location>
</feature>
<evidence type="ECO:0000313" key="10">
    <source>
        <dbReference type="EMBL" id="GJE94840.1"/>
    </source>
</evidence>
<evidence type="ECO:0000259" key="8">
    <source>
        <dbReference type="PROSITE" id="PS51380"/>
    </source>
</evidence>
<keyword evidence="4 7" id="KW-1133">Transmembrane helix</keyword>
<dbReference type="GO" id="GO:0016036">
    <property type="term" value="P:cellular response to phosphate starvation"/>
    <property type="evidence" value="ECO:0007669"/>
    <property type="project" value="TreeGrafter"/>
</dbReference>
<feature type="transmembrane region" description="Helical" evidence="7">
    <location>
        <begin position="687"/>
        <end position="706"/>
    </location>
</feature>
<evidence type="ECO:0000256" key="3">
    <source>
        <dbReference type="ARBA" id="ARBA00022692"/>
    </source>
</evidence>
<accession>A0A9P3LH00</accession>
<dbReference type="OrthoDB" id="9970435at2759"/>
<evidence type="ECO:0000259" key="9">
    <source>
        <dbReference type="PROSITE" id="PS51382"/>
    </source>
</evidence>
<dbReference type="GO" id="GO:0006817">
    <property type="term" value="P:phosphate ion transport"/>
    <property type="evidence" value="ECO:0007669"/>
    <property type="project" value="TreeGrafter"/>
</dbReference>
<evidence type="ECO:0000256" key="4">
    <source>
        <dbReference type="ARBA" id="ARBA00022989"/>
    </source>
</evidence>
<dbReference type="PROSITE" id="PS51380">
    <property type="entry name" value="EXS"/>
    <property type="match status" value="1"/>
</dbReference>
<feature type="compositionally biased region" description="Polar residues" evidence="6">
    <location>
        <begin position="139"/>
        <end position="154"/>
    </location>
</feature>
<comment type="similarity">
    <text evidence="2">Belongs to the SYG1 (TC 2.A.94) family.</text>
</comment>
<keyword evidence="3 7" id="KW-0812">Transmembrane</keyword>
<dbReference type="InterPro" id="IPR004342">
    <property type="entry name" value="EXS_C"/>
</dbReference>
<feature type="transmembrane region" description="Helical" evidence="7">
    <location>
        <begin position="602"/>
        <end position="621"/>
    </location>
</feature>
<comment type="caution">
    <text evidence="10">The sequence shown here is derived from an EMBL/GenBank/DDBJ whole genome shotgun (WGS) entry which is preliminary data.</text>
</comment>
<feature type="compositionally biased region" description="Polar residues" evidence="6">
    <location>
        <begin position="116"/>
        <end position="128"/>
    </location>
</feature>
<dbReference type="Proteomes" id="UP000703269">
    <property type="component" value="Unassembled WGS sequence"/>
</dbReference>
<dbReference type="AlphaFoldDB" id="A0A9P3LH00"/>
<feature type="compositionally biased region" description="Basic residues" evidence="6">
    <location>
        <begin position="922"/>
        <end position="932"/>
    </location>
</feature>
<protein>
    <submittedName>
        <fullName evidence="10">SPX and EXS domain-containing protein</fullName>
    </submittedName>
</protein>
<evidence type="ECO:0000256" key="1">
    <source>
        <dbReference type="ARBA" id="ARBA00004141"/>
    </source>
</evidence>
<evidence type="ECO:0000313" key="11">
    <source>
        <dbReference type="Proteomes" id="UP000703269"/>
    </source>
</evidence>
<feature type="region of interest" description="Disordered" evidence="6">
    <location>
        <begin position="38"/>
        <end position="160"/>
    </location>
</feature>
<organism evidence="10 11">
    <name type="scientific">Phanerochaete sordida</name>
    <dbReference type="NCBI Taxonomy" id="48140"/>
    <lineage>
        <taxon>Eukaryota</taxon>
        <taxon>Fungi</taxon>
        <taxon>Dikarya</taxon>
        <taxon>Basidiomycota</taxon>
        <taxon>Agaricomycotina</taxon>
        <taxon>Agaricomycetes</taxon>
        <taxon>Polyporales</taxon>
        <taxon>Phanerochaetaceae</taxon>
        <taxon>Phanerochaete</taxon>
    </lineage>
</organism>
<dbReference type="Pfam" id="PF03124">
    <property type="entry name" value="EXS"/>
    <property type="match status" value="1"/>
</dbReference>
<comment type="subcellular location">
    <subcellularLocation>
        <location evidence="1">Membrane</location>
        <topology evidence="1">Multi-pass membrane protein</topology>
    </subcellularLocation>
</comment>
<dbReference type="PANTHER" id="PTHR10783">
    <property type="entry name" value="XENOTROPIC AND POLYTROPIC RETROVIRUS RECEPTOR 1-RELATED"/>
    <property type="match status" value="1"/>
</dbReference>
<dbReference type="InterPro" id="IPR004331">
    <property type="entry name" value="SPX_dom"/>
</dbReference>
<reference evidence="10 11" key="1">
    <citation type="submission" date="2021-08" db="EMBL/GenBank/DDBJ databases">
        <title>Draft Genome Sequence of Phanerochaete sordida strain YK-624.</title>
        <authorList>
            <person name="Mori T."/>
            <person name="Dohra H."/>
            <person name="Suzuki T."/>
            <person name="Kawagishi H."/>
            <person name="Hirai H."/>
        </authorList>
    </citation>
    <scope>NUCLEOTIDE SEQUENCE [LARGE SCALE GENOMIC DNA]</scope>
    <source>
        <strain evidence="10 11">YK-624</strain>
    </source>
</reference>
<feature type="transmembrane region" description="Helical" evidence="7">
    <location>
        <begin position="633"/>
        <end position="654"/>
    </location>
</feature>
<feature type="region of interest" description="Disordered" evidence="6">
    <location>
        <begin position="288"/>
        <end position="375"/>
    </location>
</feature>
<keyword evidence="5 7" id="KW-0472">Membrane</keyword>
<dbReference type="EMBL" id="BPQB01000043">
    <property type="protein sequence ID" value="GJE94840.1"/>
    <property type="molecule type" value="Genomic_DNA"/>
</dbReference>
<evidence type="ECO:0000256" key="6">
    <source>
        <dbReference type="SAM" id="MobiDB-lite"/>
    </source>
</evidence>
<evidence type="ECO:0000256" key="7">
    <source>
        <dbReference type="SAM" id="Phobius"/>
    </source>
</evidence>
<feature type="domain" description="EXS" evidence="8">
    <location>
        <begin position="715"/>
        <end position="909"/>
    </location>
</feature>
<sequence>MKFARYLEETQTPEWKRAYIDYRGLKKRITAIRLAQAPDSDGMTPLRPVSPALDMHSVRTRSTHPDGDSRPTLSPVESSTEVDVHDSSDAEGKAEGLDSPELQEETDSDELRKSATVHQSSAELSDSHSAAAPAGHFAVSSSAAAPQESTQSAGSLHRSPGNLLRAATLNMGFLPRLRRRGTTREYWDTARRSSLQWDLAKSIPLKDLLPLLSPVHRAFFDKLDRELDKVDSFYLEREKEMRTKTSTLKAQLKELQDHRRLFHELHDTDHSWLPPLIRRKALPAVERTLSKPGVHKRKAFKADASSPSPGAGPRRRSILKEHKALEEEIEGPVHAPPLRLGSPSASEPHSAGHTSDDATVPAGSSSGGEDAQPRGWRRVKYRLEKHQSRLGAASPGVSPELVKQKYDPDDYLQAKKQLKKAVLECYRGLEVLENYRTLNLIGFRKALKKFEKYTKIPAQQAYFTEKIDPSAFSSGAMVQGMISEMEELYAARFTKGDNKIAKMRLRGFTQHKTHHFSTFRTGLLLGLALPALVDGIYLSFRHDTRQAIPGYDGLLFVYSILLVPTLFSLLVGLNILVWSRSRINYVFIFELDIKTRLDHREYFEIPALMLSTLCYAFWLSFAQVGSSHFSPTLWPLLWLLLVAFIVVDPLPLFFKHSRFWLLKEIYRLLTSGAHRVEFADFWMGDQFCSLVFTLSNLFFIGCAYAGGFDEHWTTCLVTKDWGVPFVLASLPLLARFVQSIRRWVDSRLVTHLINGGKYFTGVIYYLMYYNWRHNGGARGYSFVLWCIFGTLYAVYASAWDLLMDWSVLRPHARRKFLRDELLYTNYIPLYYVAIVTNVLIRFIWVFYIPVKGPNFVLRTFIASMLEMLRRVQWNFYRLENEHLGNMDQYRVTREVPLPYTFDEQVHEDDEDEEDRKSISSWRSKRKAAKARSLHGDLPTTSPEPDTPDR</sequence>
<proteinExistence type="inferred from homology"/>
<evidence type="ECO:0000256" key="2">
    <source>
        <dbReference type="ARBA" id="ARBA00009665"/>
    </source>
</evidence>
<dbReference type="Pfam" id="PF03105">
    <property type="entry name" value="SPX"/>
    <property type="match status" value="1"/>
</dbReference>
<dbReference type="PANTHER" id="PTHR10783:SF103">
    <property type="entry name" value="SOLUTE CARRIER FAMILY 53 MEMBER 1"/>
    <property type="match status" value="1"/>
</dbReference>